<dbReference type="EMBL" id="FNPZ01000002">
    <property type="protein sequence ID" value="SDZ09175.1"/>
    <property type="molecule type" value="Genomic_DNA"/>
</dbReference>
<protein>
    <submittedName>
        <fullName evidence="1">Uncharacterized protein</fullName>
    </submittedName>
</protein>
<name>A0A1H3Q822_9MICO</name>
<evidence type="ECO:0000313" key="2">
    <source>
        <dbReference type="Proteomes" id="UP000198891"/>
    </source>
</evidence>
<organism evidence="1 2">
    <name type="scientific">Herbiconiux ginsengi</name>
    <dbReference type="NCBI Taxonomy" id="381665"/>
    <lineage>
        <taxon>Bacteria</taxon>
        <taxon>Bacillati</taxon>
        <taxon>Actinomycetota</taxon>
        <taxon>Actinomycetes</taxon>
        <taxon>Micrococcales</taxon>
        <taxon>Microbacteriaceae</taxon>
        <taxon>Herbiconiux</taxon>
    </lineage>
</organism>
<dbReference type="AlphaFoldDB" id="A0A1H3Q822"/>
<sequence>MRGSIVGGGGFALGMASSHITHHETDSVAYPVPLRLDRRDAPRSYRLSNISDEPIRGLSFSLLGSGLMRATAPLLLAPGQEVLLRIRGESLPQSAVLIIRWFRPNGDEYLWRVSF</sequence>
<reference evidence="1 2" key="1">
    <citation type="submission" date="2016-10" db="EMBL/GenBank/DDBJ databases">
        <authorList>
            <person name="de Groot N.N."/>
        </authorList>
    </citation>
    <scope>NUCLEOTIDE SEQUENCE [LARGE SCALE GENOMIC DNA]</scope>
    <source>
        <strain evidence="1 2">CGMCC 4.3491</strain>
    </source>
</reference>
<accession>A0A1H3Q822</accession>
<proteinExistence type="predicted"/>
<evidence type="ECO:0000313" key="1">
    <source>
        <dbReference type="EMBL" id="SDZ09175.1"/>
    </source>
</evidence>
<dbReference type="STRING" id="381665.SAMN05216554_2349"/>
<keyword evidence="2" id="KW-1185">Reference proteome</keyword>
<gene>
    <name evidence="1" type="ORF">SAMN05216554_2349</name>
</gene>
<dbReference type="Proteomes" id="UP000198891">
    <property type="component" value="Unassembled WGS sequence"/>
</dbReference>